<dbReference type="InterPro" id="IPR023214">
    <property type="entry name" value="HAD_sf"/>
</dbReference>
<keyword evidence="7 10" id="KW-0472">Membrane</keyword>
<proteinExistence type="predicted"/>
<dbReference type="SFLD" id="SFLDS00003">
    <property type="entry name" value="Haloacid_Dehalogenase"/>
    <property type="match status" value="1"/>
</dbReference>
<dbReference type="Pfam" id="PF00690">
    <property type="entry name" value="Cation_ATPase_N"/>
    <property type="match status" value="1"/>
</dbReference>
<dbReference type="InterPro" id="IPR001757">
    <property type="entry name" value="P_typ_ATPase"/>
</dbReference>
<evidence type="ECO:0000256" key="5">
    <source>
        <dbReference type="ARBA" id="ARBA00022967"/>
    </source>
</evidence>
<evidence type="ECO:0000313" key="13">
    <source>
        <dbReference type="Proteomes" id="UP000540506"/>
    </source>
</evidence>
<keyword evidence="4" id="KW-0067">ATP-binding</keyword>
<accession>A0A7W7R0G3</accession>
<feature type="transmembrane region" description="Helical" evidence="10">
    <location>
        <begin position="309"/>
        <end position="329"/>
    </location>
</feature>
<feature type="domain" description="Cation-transporting P-type ATPase N-terminal" evidence="11">
    <location>
        <begin position="32"/>
        <end position="105"/>
    </location>
</feature>
<dbReference type="GO" id="GO:0016887">
    <property type="term" value="F:ATP hydrolysis activity"/>
    <property type="evidence" value="ECO:0007669"/>
    <property type="project" value="InterPro"/>
</dbReference>
<dbReference type="Pfam" id="PF00702">
    <property type="entry name" value="Hydrolase"/>
    <property type="match status" value="1"/>
</dbReference>
<feature type="transmembrane region" description="Helical" evidence="10">
    <location>
        <begin position="833"/>
        <end position="852"/>
    </location>
</feature>
<dbReference type="InterPro" id="IPR006068">
    <property type="entry name" value="ATPase_P-typ_cation-transptr_C"/>
</dbReference>
<evidence type="ECO:0000256" key="2">
    <source>
        <dbReference type="ARBA" id="ARBA00022692"/>
    </source>
</evidence>
<dbReference type="SFLD" id="SFLDF00027">
    <property type="entry name" value="p-type_atpase"/>
    <property type="match status" value="1"/>
</dbReference>
<dbReference type="AlphaFoldDB" id="A0A7W7R0G3"/>
<dbReference type="NCBIfam" id="TIGR01494">
    <property type="entry name" value="ATPase_P-type"/>
    <property type="match status" value="1"/>
</dbReference>
<feature type="region of interest" description="Disordered" evidence="9">
    <location>
        <begin position="1"/>
        <end position="28"/>
    </location>
</feature>
<evidence type="ECO:0000313" key="12">
    <source>
        <dbReference type="EMBL" id="MBB4923094.1"/>
    </source>
</evidence>
<dbReference type="InterPro" id="IPR044492">
    <property type="entry name" value="P_typ_ATPase_HD_dom"/>
</dbReference>
<dbReference type="SMART" id="SM00831">
    <property type="entry name" value="Cation_ATPase_N"/>
    <property type="match status" value="1"/>
</dbReference>
<dbReference type="SFLD" id="SFLDG00002">
    <property type="entry name" value="C1.7:_P-type_atpase_like"/>
    <property type="match status" value="1"/>
</dbReference>
<dbReference type="PANTHER" id="PTHR42861">
    <property type="entry name" value="CALCIUM-TRANSPORTING ATPASE"/>
    <property type="match status" value="1"/>
</dbReference>
<protein>
    <submittedName>
        <fullName evidence="12">Mg2+-importing ATPase</fullName>
    </submittedName>
</protein>
<dbReference type="SUPFAM" id="SSF56784">
    <property type="entry name" value="HAD-like"/>
    <property type="match status" value="1"/>
</dbReference>
<dbReference type="InterPro" id="IPR023299">
    <property type="entry name" value="ATPase_P-typ_cyto_dom_N"/>
</dbReference>
<feature type="transmembrane region" description="Helical" evidence="10">
    <location>
        <begin position="280"/>
        <end position="297"/>
    </location>
</feature>
<evidence type="ECO:0000256" key="10">
    <source>
        <dbReference type="SAM" id="Phobius"/>
    </source>
</evidence>
<dbReference type="InterPro" id="IPR023298">
    <property type="entry name" value="ATPase_P-typ_TM_dom_sf"/>
</dbReference>
<feature type="transmembrane region" description="Helical" evidence="10">
    <location>
        <begin position="89"/>
        <end position="122"/>
    </location>
</feature>
<evidence type="ECO:0000256" key="7">
    <source>
        <dbReference type="ARBA" id="ARBA00023136"/>
    </source>
</evidence>
<dbReference type="RefSeq" id="WP_312897200.1">
    <property type="nucleotide sequence ID" value="NZ_JACHJV010000001.1"/>
</dbReference>
<evidence type="ECO:0000256" key="9">
    <source>
        <dbReference type="SAM" id="MobiDB-lite"/>
    </source>
</evidence>
<dbReference type="InterPro" id="IPR008250">
    <property type="entry name" value="ATPase_P-typ_transduc_dom_A_sf"/>
</dbReference>
<dbReference type="InterPro" id="IPR059000">
    <property type="entry name" value="ATPase_P-type_domA"/>
</dbReference>
<comment type="catalytic activity">
    <reaction evidence="8">
        <text>ATP + H2O = ADP + phosphate + H(+)</text>
        <dbReference type="Rhea" id="RHEA:13065"/>
        <dbReference type="ChEBI" id="CHEBI:15377"/>
        <dbReference type="ChEBI" id="CHEBI:15378"/>
        <dbReference type="ChEBI" id="CHEBI:30616"/>
        <dbReference type="ChEBI" id="CHEBI:43474"/>
        <dbReference type="ChEBI" id="CHEBI:456216"/>
    </reaction>
</comment>
<keyword evidence="3" id="KW-0547">Nucleotide-binding</keyword>
<evidence type="ECO:0000256" key="8">
    <source>
        <dbReference type="ARBA" id="ARBA00049360"/>
    </source>
</evidence>
<dbReference type="Gene3D" id="3.40.50.1000">
    <property type="entry name" value="HAD superfamily/HAD-like"/>
    <property type="match status" value="1"/>
</dbReference>
<reference evidence="12 13" key="1">
    <citation type="submission" date="2020-08" db="EMBL/GenBank/DDBJ databases">
        <title>Sequencing the genomes of 1000 actinobacteria strains.</title>
        <authorList>
            <person name="Klenk H.-P."/>
        </authorList>
    </citation>
    <scope>NUCLEOTIDE SEQUENCE [LARGE SCALE GENOMIC DNA]</scope>
    <source>
        <strain evidence="12 13">DSM 41654</strain>
    </source>
</reference>
<comment type="caution">
    <text evidence="12">The sequence shown here is derived from an EMBL/GenBank/DDBJ whole genome shotgun (WGS) entry which is preliminary data.</text>
</comment>
<sequence>MPEDGARLLPLPGGAVGPAASARPVPESPHGDVARLSRLAALRAVAATPRGLTEAQAEVRLAEYGDNLVLPLPEPTWARRLRAALGDPFAALLAALAGVCALIGSWGSALILTLLVLAACLLRLHGERRSAAALRALHALAPSTATVLRRAGRSELPTAREVPAEQLVPGDVVRLVGGDAVPADLRLLRAQGLTVDQSALTGESTPVPRLALDLPPAEPPGGPFDEPQLCFAGSTVVTGGGTGLVLATGAATRFGAAHQQGPGALADHGPSAVERGVRRAVLALIFFMLAAVPVTIGTDTLLHGWSGTLLPFAVAAAVGLTPELLPLVVSSVLARGSRQLAAEGLLVRRLPAVSELGALDVLCLDKTGTLTTGELAVAGALDPAGRPDPQPLRWAAVVGEAALLHDEPGLLDPLDEALLNAADAAGLLAGPAPGVLEVIPFDPVRRLSGAVLREPGRRVLLIKGAPEAVLDRCTELAGPRPGDPARPLDARARAELERLVAERAGRGLRLLAVARAEHEPRLGAHRLADEAGLTLLGFVELQDEPVDSAEEALALLSRSGVTLTVLTGDHPSTALRLAERLGLAPVRVLLGAELADLDEAEIAAAAAEQAVFARCTPEQKARVVRALRRAHRSVGFLGDGVNDVPALRAADLGIGTAGAVGAAREWADLLLGGRDLVLLGRALAVGREATARVAAYLRIALSCNLGNAVSMLAGGVLLPFLPMQPAQVLLQNLCFDAAQLSFAISGRSAGPGERPVRLRWGSLAAFALGFGLLNSLCDIVMFEAMRDVTHGFTAATSEAMFHTAWFAENLVTQAIALPVLYRLSRTRLRPPRPVWWAAGLLAVVGLVLPPSALGERLGFEGLPVAAYGSLALVVAGYAALLCAGRWLWWRRTARAERS</sequence>
<dbReference type="InterPro" id="IPR004014">
    <property type="entry name" value="ATPase_P-typ_cation-transptr_N"/>
</dbReference>
<evidence type="ECO:0000259" key="11">
    <source>
        <dbReference type="SMART" id="SM00831"/>
    </source>
</evidence>
<name>A0A7W7R0G3_KITKI</name>
<dbReference type="SUPFAM" id="SSF81665">
    <property type="entry name" value="Calcium ATPase, transmembrane domain M"/>
    <property type="match status" value="1"/>
</dbReference>
<evidence type="ECO:0000256" key="1">
    <source>
        <dbReference type="ARBA" id="ARBA00004651"/>
    </source>
</evidence>
<dbReference type="InterPro" id="IPR036412">
    <property type="entry name" value="HAD-like_sf"/>
</dbReference>
<keyword evidence="2 10" id="KW-0812">Transmembrane</keyword>
<evidence type="ECO:0000256" key="4">
    <source>
        <dbReference type="ARBA" id="ARBA00022840"/>
    </source>
</evidence>
<feature type="transmembrane region" description="Helical" evidence="10">
    <location>
        <begin position="802"/>
        <end position="821"/>
    </location>
</feature>
<keyword evidence="6 10" id="KW-1133">Transmembrane helix</keyword>
<keyword evidence="5" id="KW-1278">Translocase</keyword>
<dbReference type="Proteomes" id="UP000540506">
    <property type="component" value="Unassembled WGS sequence"/>
</dbReference>
<dbReference type="SUPFAM" id="SSF81660">
    <property type="entry name" value="Metal cation-transporting ATPase, ATP-binding domain N"/>
    <property type="match status" value="1"/>
</dbReference>
<organism evidence="12 13">
    <name type="scientific">Kitasatospora kifunensis</name>
    <name type="common">Streptomyces kifunensis</name>
    <dbReference type="NCBI Taxonomy" id="58351"/>
    <lineage>
        <taxon>Bacteria</taxon>
        <taxon>Bacillati</taxon>
        <taxon>Actinomycetota</taxon>
        <taxon>Actinomycetes</taxon>
        <taxon>Kitasatosporales</taxon>
        <taxon>Streptomycetaceae</taxon>
        <taxon>Kitasatospora</taxon>
    </lineage>
</organism>
<dbReference type="PRINTS" id="PR00119">
    <property type="entry name" value="CATATPASE"/>
</dbReference>
<dbReference type="PRINTS" id="PR00120">
    <property type="entry name" value="HATPASE"/>
</dbReference>
<dbReference type="EMBL" id="JACHJV010000001">
    <property type="protein sequence ID" value="MBB4923094.1"/>
    <property type="molecule type" value="Genomic_DNA"/>
</dbReference>
<dbReference type="GO" id="GO:0005524">
    <property type="term" value="F:ATP binding"/>
    <property type="evidence" value="ECO:0007669"/>
    <property type="project" value="UniProtKB-KW"/>
</dbReference>
<dbReference type="SUPFAM" id="SSF81653">
    <property type="entry name" value="Calcium ATPase, transduction domain A"/>
    <property type="match status" value="1"/>
</dbReference>
<dbReference type="Gene3D" id="2.70.150.10">
    <property type="entry name" value="Calcium-transporting ATPase, cytoplasmic transduction domain A"/>
    <property type="match status" value="1"/>
</dbReference>
<dbReference type="GO" id="GO:0005886">
    <property type="term" value="C:plasma membrane"/>
    <property type="evidence" value="ECO:0007669"/>
    <property type="project" value="UniProtKB-SubCell"/>
</dbReference>
<keyword evidence="13" id="KW-1185">Reference proteome</keyword>
<feature type="transmembrane region" description="Helical" evidence="10">
    <location>
        <begin position="763"/>
        <end position="782"/>
    </location>
</feature>
<dbReference type="Gene3D" id="1.20.1110.10">
    <property type="entry name" value="Calcium-transporting ATPase, transmembrane domain"/>
    <property type="match status" value="1"/>
</dbReference>
<dbReference type="Pfam" id="PF00122">
    <property type="entry name" value="E1-E2_ATPase"/>
    <property type="match status" value="1"/>
</dbReference>
<evidence type="ECO:0000256" key="6">
    <source>
        <dbReference type="ARBA" id="ARBA00022989"/>
    </source>
</evidence>
<dbReference type="InterPro" id="IPR018303">
    <property type="entry name" value="ATPase_P-typ_P_site"/>
</dbReference>
<comment type="subcellular location">
    <subcellularLocation>
        <location evidence="1">Cell membrane</location>
        <topology evidence="1">Multi-pass membrane protein</topology>
    </subcellularLocation>
</comment>
<feature type="transmembrane region" description="Helical" evidence="10">
    <location>
        <begin position="864"/>
        <end position="888"/>
    </location>
</feature>
<dbReference type="PROSITE" id="PS00154">
    <property type="entry name" value="ATPASE_E1_E2"/>
    <property type="match status" value="1"/>
</dbReference>
<gene>
    <name evidence="12" type="ORF">FHR34_002087</name>
</gene>
<dbReference type="Pfam" id="PF00689">
    <property type="entry name" value="Cation_ATPase_C"/>
    <property type="match status" value="1"/>
</dbReference>
<evidence type="ECO:0000256" key="3">
    <source>
        <dbReference type="ARBA" id="ARBA00022741"/>
    </source>
</evidence>
<dbReference type="Gene3D" id="3.40.1110.10">
    <property type="entry name" value="Calcium-transporting ATPase, cytoplasmic domain N"/>
    <property type="match status" value="1"/>
</dbReference>